<protein>
    <submittedName>
        <fullName evidence="1">Uncharacterized protein</fullName>
    </submittedName>
</protein>
<dbReference type="Proteomes" id="UP000631114">
    <property type="component" value="Unassembled WGS sequence"/>
</dbReference>
<evidence type="ECO:0000313" key="1">
    <source>
        <dbReference type="EMBL" id="KAF9616830.1"/>
    </source>
</evidence>
<dbReference type="InterPro" id="IPR032675">
    <property type="entry name" value="LRR_dom_sf"/>
</dbReference>
<organism evidence="1 2">
    <name type="scientific">Coptis chinensis</name>
    <dbReference type="NCBI Taxonomy" id="261450"/>
    <lineage>
        <taxon>Eukaryota</taxon>
        <taxon>Viridiplantae</taxon>
        <taxon>Streptophyta</taxon>
        <taxon>Embryophyta</taxon>
        <taxon>Tracheophyta</taxon>
        <taxon>Spermatophyta</taxon>
        <taxon>Magnoliopsida</taxon>
        <taxon>Ranunculales</taxon>
        <taxon>Ranunculaceae</taxon>
        <taxon>Coptidoideae</taxon>
        <taxon>Coptis</taxon>
    </lineage>
</organism>
<sequence length="239" mass="27661">MHRLICRRDESTLTKLVVDRSCGQLVDFTLTNTADEFLFCYVIDRSNLLKCFRLVRSEIYGEDVADAAKKLPSLEELELCHCMLGRSDIRDIGRSCTQLKHLRLNGHSGKERPLERDEEAFAIAESMPELRGLHLYGNKCMTNEGLQAILDGCPYLEYLNLRRCTGIDTSGELLKNRLGRIKNVRLPDDPTDDYELDDVDHVSDPYFDDYPSPPNYDDEGNYLSDYDYDYDYDYEQLLQ</sequence>
<name>A0A835IF67_9MAGN</name>
<dbReference type="SUPFAM" id="SSF52047">
    <property type="entry name" value="RNI-like"/>
    <property type="match status" value="1"/>
</dbReference>
<dbReference type="PANTHER" id="PTHR38926">
    <property type="entry name" value="F-BOX DOMAIN CONTAINING PROTEIN, EXPRESSED"/>
    <property type="match status" value="1"/>
</dbReference>
<gene>
    <name evidence="1" type="ORF">IFM89_032680</name>
</gene>
<dbReference type="OrthoDB" id="2095648at2759"/>
<dbReference type="PANTHER" id="PTHR38926:SF2">
    <property type="entry name" value="F-BOX_LRR-REPEAT PROTEIN 21-RELATED"/>
    <property type="match status" value="1"/>
</dbReference>
<dbReference type="EMBL" id="JADFTS010000003">
    <property type="protein sequence ID" value="KAF9616830.1"/>
    <property type="molecule type" value="Genomic_DNA"/>
</dbReference>
<proteinExistence type="predicted"/>
<dbReference type="AlphaFoldDB" id="A0A835IF67"/>
<dbReference type="Gene3D" id="3.80.10.10">
    <property type="entry name" value="Ribonuclease Inhibitor"/>
    <property type="match status" value="1"/>
</dbReference>
<evidence type="ECO:0000313" key="2">
    <source>
        <dbReference type="Proteomes" id="UP000631114"/>
    </source>
</evidence>
<dbReference type="InterPro" id="IPR006553">
    <property type="entry name" value="Leu-rich_rpt_Cys-con_subtyp"/>
</dbReference>
<reference evidence="1 2" key="1">
    <citation type="submission" date="2020-10" db="EMBL/GenBank/DDBJ databases">
        <title>The Coptis chinensis genome and diversification of protoberbering-type alkaloids.</title>
        <authorList>
            <person name="Wang B."/>
            <person name="Shu S."/>
            <person name="Song C."/>
            <person name="Liu Y."/>
        </authorList>
    </citation>
    <scope>NUCLEOTIDE SEQUENCE [LARGE SCALE GENOMIC DNA]</scope>
    <source>
        <strain evidence="1">HL-2020</strain>
        <tissue evidence="1">Leaf</tissue>
    </source>
</reference>
<dbReference type="SMART" id="SM00367">
    <property type="entry name" value="LRR_CC"/>
    <property type="match status" value="3"/>
</dbReference>
<comment type="caution">
    <text evidence="1">The sequence shown here is derived from an EMBL/GenBank/DDBJ whole genome shotgun (WGS) entry which is preliminary data.</text>
</comment>
<accession>A0A835IF67</accession>
<keyword evidence="2" id="KW-1185">Reference proteome</keyword>